<protein>
    <submittedName>
        <fullName evidence="1">Uncharacterized protein</fullName>
    </submittedName>
</protein>
<keyword evidence="2" id="KW-1185">Reference proteome</keyword>
<evidence type="ECO:0000313" key="1">
    <source>
        <dbReference type="EMBL" id="MDT0620255.1"/>
    </source>
</evidence>
<evidence type="ECO:0000313" key="2">
    <source>
        <dbReference type="Proteomes" id="UP001250662"/>
    </source>
</evidence>
<dbReference type="RefSeq" id="WP_311383920.1">
    <property type="nucleotide sequence ID" value="NZ_JAVRHU010000001.1"/>
</dbReference>
<comment type="caution">
    <text evidence="1">The sequence shown here is derived from an EMBL/GenBank/DDBJ whole genome shotgun (WGS) entry which is preliminary data.</text>
</comment>
<sequence>MNTNTIYCQTEEQAKHKSILKAFLNWILKLRILGAEEMSKIK</sequence>
<name>A0ABU3BDL3_9FLAO</name>
<gene>
    <name evidence="1" type="ORF">RM520_01385</name>
</gene>
<reference evidence="1 2" key="1">
    <citation type="submission" date="2023-09" db="EMBL/GenBank/DDBJ databases">
        <authorList>
            <person name="Rey-Velasco X."/>
        </authorList>
    </citation>
    <scope>NUCLEOTIDE SEQUENCE [LARGE SCALE GENOMIC DNA]</scope>
    <source>
        <strain evidence="1 2">P007</strain>
    </source>
</reference>
<proteinExistence type="predicted"/>
<organism evidence="1 2">
    <name type="scientific">Croceitalea vernalis</name>
    <dbReference type="NCBI Taxonomy" id="3075599"/>
    <lineage>
        <taxon>Bacteria</taxon>
        <taxon>Pseudomonadati</taxon>
        <taxon>Bacteroidota</taxon>
        <taxon>Flavobacteriia</taxon>
        <taxon>Flavobacteriales</taxon>
        <taxon>Flavobacteriaceae</taxon>
        <taxon>Croceitalea</taxon>
    </lineage>
</organism>
<dbReference type="EMBL" id="JAVRHU010000001">
    <property type="protein sequence ID" value="MDT0620255.1"/>
    <property type="molecule type" value="Genomic_DNA"/>
</dbReference>
<dbReference type="Proteomes" id="UP001250662">
    <property type="component" value="Unassembled WGS sequence"/>
</dbReference>
<accession>A0ABU3BDL3</accession>